<dbReference type="GO" id="GO:0005615">
    <property type="term" value="C:extracellular space"/>
    <property type="evidence" value="ECO:0007669"/>
    <property type="project" value="TreeGrafter"/>
</dbReference>
<gene>
    <name evidence="6" type="primary">LOC103252263</name>
</gene>
<dbReference type="GeneID" id="103252263"/>
<dbReference type="PANTHER" id="PTHR11339:SF264">
    <property type="entry name" value="MUCIN-6"/>
    <property type="match status" value="1"/>
</dbReference>
<dbReference type="InterPro" id="IPR050780">
    <property type="entry name" value="Mucin_vWF_Thrombospondin_sf"/>
</dbReference>
<evidence type="ECO:0000256" key="2">
    <source>
        <dbReference type="ARBA" id="ARBA00023180"/>
    </source>
</evidence>
<dbReference type="GO" id="GO:0031012">
    <property type="term" value="C:extracellular matrix"/>
    <property type="evidence" value="ECO:0007669"/>
    <property type="project" value="TreeGrafter"/>
</dbReference>
<dbReference type="AlphaFoldDB" id="A0A1U7T5E8"/>
<name>A0A1U7T5E8_CARSF</name>
<dbReference type="OrthoDB" id="160294at2759"/>
<dbReference type="InterPro" id="IPR001846">
    <property type="entry name" value="VWF_type-D"/>
</dbReference>
<feature type="domain" description="VWFD" evidence="4">
    <location>
        <begin position="44"/>
        <end position="120"/>
    </location>
</feature>
<dbReference type="Pfam" id="PF00094">
    <property type="entry name" value="VWD"/>
    <property type="match status" value="1"/>
</dbReference>
<keyword evidence="5" id="KW-1185">Reference proteome</keyword>
<keyword evidence="2" id="KW-0325">Glycoprotein</keyword>
<accession>A0A1U7T5E8</accession>
<dbReference type="PANTHER" id="PTHR11339">
    <property type="entry name" value="EXTRACELLULAR MATRIX GLYCOPROTEIN RELATED"/>
    <property type="match status" value="1"/>
</dbReference>
<keyword evidence="3" id="KW-0732">Signal</keyword>
<feature type="chain" id="PRO_5010586762" evidence="3">
    <location>
        <begin position="19"/>
        <end position="120"/>
    </location>
</feature>
<dbReference type="Proteomes" id="UP000189704">
    <property type="component" value="Unplaced"/>
</dbReference>
<proteinExistence type="predicted"/>
<evidence type="ECO:0000313" key="6">
    <source>
        <dbReference type="RefSeq" id="XP_008049081.1"/>
    </source>
</evidence>
<feature type="signal peptide" evidence="3">
    <location>
        <begin position="1"/>
        <end position="18"/>
    </location>
</feature>
<dbReference type="KEGG" id="csyr:103252263"/>
<protein>
    <submittedName>
        <fullName evidence="6">Mucin-6-like</fullName>
    </submittedName>
</protein>
<dbReference type="PROSITE" id="PS51233">
    <property type="entry name" value="VWFD"/>
    <property type="match status" value="1"/>
</dbReference>
<reference evidence="6" key="1">
    <citation type="submission" date="2025-08" db="UniProtKB">
        <authorList>
            <consortium name="RefSeq"/>
        </authorList>
    </citation>
    <scope>IDENTIFICATION</scope>
</reference>
<keyword evidence="1" id="KW-1015">Disulfide bond</keyword>
<sequence length="120" mass="12465">MLGPWLLLLSWGGALLSAGLDDSSFASPGPQGLKDSAQTVPDKGWCSTWGAGHISTFDGHVYDFSGTCNYVFAAICEQASPSFSVQLRRTPDGSLSRIIVELGATVVTVSGGTISVKDIG</sequence>
<evidence type="ECO:0000256" key="1">
    <source>
        <dbReference type="ARBA" id="ARBA00023157"/>
    </source>
</evidence>
<dbReference type="RefSeq" id="XP_008049081.1">
    <property type="nucleotide sequence ID" value="XM_008050890.1"/>
</dbReference>
<evidence type="ECO:0000256" key="3">
    <source>
        <dbReference type="SAM" id="SignalP"/>
    </source>
</evidence>
<organism evidence="5 6">
    <name type="scientific">Carlito syrichta</name>
    <name type="common">Philippine tarsier</name>
    <name type="synonym">Tarsius syrichta</name>
    <dbReference type="NCBI Taxonomy" id="1868482"/>
    <lineage>
        <taxon>Eukaryota</taxon>
        <taxon>Metazoa</taxon>
        <taxon>Chordata</taxon>
        <taxon>Craniata</taxon>
        <taxon>Vertebrata</taxon>
        <taxon>Euteleostomi</taxon>
        <taxon>Mammalia</taxon>
        <taxon>Eutheria</taxon>
        <taxon>Euarchontoglires</taxon>
        <taxon>Primates</taxon>
        <taxon>Haplorrhini</taxon>
        <taxon>Tarsiiformes</taxon>
        <taxon>Tarsiidae</taxon>
        <taxon>Carlito</taxon>
    </lineage>
</organism>
<evidence type="ECO:0000259" key="4">
    <source>
        <dbReference type="PROSITE" id="PS51233"/>
    </source>
</evidence>
<evidence type="ECO:0000313" key="5">
    <source>
        <dbReference type="Proteomes" id="UP000189704"/>
    </source>
</evidence>